<organism evidence="3 4">
    <name type="scientific">Campylobacter vulpis</name>
    <dbReference type="NCBI Taxonomy" id="1655500"/>
    <lineage>
        <taxon>Bacteria</taxon>
        <taxon>Pseudomonadati</taxon>
        <taxon>Campylobacterota</taxon>
        <taxon>Epsilonproteobacteria</taxon>
        <taxon>Campylobacterales</taxon>
        <taxon>Campylobacteraceae</taxon>
        <taxon>Campylobacter</taxon>
    </lineage>
</organism>
<gene>
    <name evidence="3" type="ORF">AA994_06380</name>
    <name evidence="2" type="ORF">CVU5213_05385</name>
</gene>
<reference evidence="4" key="2">
    <citation type="submission" date="2015-06" db="EMBL/GenBank/DDBJ databases">
        <authorList>
            <person name="Parisi A."/>
            <person name="Chiara M."/>
            <person name="Florio D."/>
            <person name="Miccolupo A."/>
            <person name="Manzari C."/>
            <person name="Mion D."/>
            <person name="Caruso M."/>
            <person name="D'erchia A.M."/>
            <person name="Zanoni R."/>
        </authorList>
    </citation>
    <scope>NUCLEOTIDE SEQUENCE [LARGE SCALE GENOMIC DNA]</scope>
    <source>
        <strain evidence="4">73/13</strain>
    </source>
</reference>
<sequence>MINKNKLFRQIHIYTSLFFLPCAVLFAFTGLAYIFGFNQDVGLKTQNYILQKNIEVGKEREALLEFLKENNLKIPNNTELRVGKGKGNGNSANVMLMGGTHYSVEMKPMVNRYEITLKTRSILGDMIMLHKDKGAWYFSVLSVGFGVVLFLLYLSGLMITFFASKKDRVKQLATLAIGLLVTILLAYLSL</sequence>
<evidence type="ECO:0000313" key="4">
    <source>
        <dbReference type="Proteomes" id="UP000237472"/>
    </source>
</evidence>
<feature type="transmembrane region" description="Helical" evidence="1">
    <location>
        <begin position="172"/>
        <end position="189"/>
    </location>
</feature>
<dbReference type="RefSeq" id="WP_099462101.1">
    <property type="nucleotide sequence ID" value="NZ_LDWY01000078.1"/>
</dbReference>
<feature type="transmembrane region" description="Helical" evidence="1">
    <location>
        <begin position="12"/>
        <end position="35"/>
    </location>
</feature>
<keyword evidence="1" id="KW-0472">Membrane</keyword>
<proteinExistence type="predicted"/>
<evidence type="ECO:0000313" key="2">
    <source>
        <dbReference type="EMBL" id="MBS4241153.1"/>
    </source>
</evidence>
<dbReference type="OrthoDB" id="5327112at2"/>
<dbReference type="AlphaFoldDB" id="A0A2G4R0H3"/>
<reference evidence="2 5" key="4">
    <citation type="journal article" date="2021" name="Syst. Appl. Microbiol.">
        <title>nCampylobacter vulpis sp. nov. isolated from wild red foxes.</title>
        <authorList>
            <person name="Parisi A."/>
            <person name="Chiara M."/>
            <person name="Caffara M."/>
            <person name="Mion D."/>
            <person name="Miller W.G."/>
            <person name="Caruso M."/>
            <person name="Manzari C."/>
            <person name="Florio D."/>
            <person name="Capozzi L."/>
            <person name="D'Erchia A.M."/>
            <person name="Manzulli V."/>
            <person name="Zanoni R.G."/>
        </authorList>
    </citation>
    <scope>NUCLEOTIDE SEQUENCE [LARGE SCALE GENOMIC DNA]</scope>
    <source>
        <strain evidence="2 5">52/13</strain>
    </source>
</reference>
<evidence type="ECO:0000256" key="1">
    <source>
        <dbReference type="SAM" id="Phobius"/>
    </source>
</evidence>
<dbReference type="EMBL" id="LDWY01000078">
    <property type="protein sequence ID" value="PHY90054.1"/>
    <property type="molecule type" value="Genomic_DNA"/>
</dbReference>
<protein>
    <submittedName>
        <fullName evidence="3">Membrane protein</fullName>
    </submittedName>
</protein>
<keyword evidence="5" id="KW-1185">Reference proteome</keyword>
<keyword evidence="1" id="KW-1133">Transmembrane helix</keyword>
<evidence type="ECO:0000313" key="3">
    <source>
        <dbReference type="EMBL" id="PHY90054.1"/>
    </source>
</evidence>
<dbReference type="Proteomes" id="UP000811399">
    <property type="component" value="Unassembled WGS sequence"/>
</dbReference>
<name>A0A2G4R0H3_9BACT</name>
<reference evidence="2" key="3">
    <citation type="submission" date="2019-07" db="EMBL/GenBank/DDBJ databases">
        <authorList>
            <person name="Miller W.G."/>
        </authorList>
    </citation>
    <scope>NUCLEOTIDE SEQUENCE</scope>
    <source>
        <strain evidence="2">52/13</strain>
    </source>
</reference>
<comment type="caution">
    <text evidence="3">The sequence shown here is derived from an EMBL/GenBank/DDBJ whole genome shotgun (WGS) entry which is preliminary data.</text>
</comment>
<dbReference type="EMBL" id="VJYU01000014">
    <property type="protein sequence ID" value="MBS4241153.1"/>
    <property type="molecule type" value="Genomic_DNA"/>
</dbReference>
<evidence type="ECO:0000313" key="5">
    <source>
        <dbReference type="Proteomes" id="UP000811399"/>
    </source>
</evidence>
<accession>A0A2G4R0H3</accession>
<keyword evidence="1" id="KW-0812">Transmembrane</keyword>
<reference evidence="3" key="1">
    <citation type="submission" date="2015-06" db="EMBL/GenBank/DDBJ databases">
        <authorList>
            <person name="Hoefler B.C."/>
            <person name="Straight P.D."/>
        </authorList>
    </citation>
    <scope>NUCLEOTIDE SEQUENCE [LARGE SCALE GENOMIC DNA]</scope>
    <source>
        <strain evidence="3">73/13</strain>
    </source>
</reference>
<dbReference type="Proteomes" id="UP000237472">
    <property type="component" value="Unassembled WGS sequence"/>
</dbReference>
<feature type="transmembrane region" description="Helical" evidence="1">
    <location>
        <begin position="135"/>
        <end position="160"/>
    </location>
</feature>